<dbReference type="Pfam" id="PF00975">
    <property type="entry name" value="Thioesterase"/>
    <property type="match status" value="1"/>
</dbReference>
<dbReference type="SUPFAM" id="SSF47336">
    <property type="entry name" value="ACP-like"/>
    <property type="match status" value="1"/>
</dbReference>
<dbReference type="InterPro" id="IPR020806">
    <property type="entry name" value="PKS_PP-bd"/>
</dbReference>
<accession>A0A068Z5T9</accession>
<dbReference type="InterPro" id="IPR029058">
    <property type="entry name" value="AB_hydrolase_fold"/>
</dbReference>
<dbReference type="SUPFAM" id="SSF56801">
    <property type="entry name" value="Acetyl-CoA synthetase-like"/>
    <property type="match status" value="1"/>
</dbReference>
<keyword evidence="8" id="KW-0614">Plasmid</keyword>
<dbReference type="STRING" id="138074.SYMBAF_210028"/>
<evidence type="ECO:0000256" key="5">
    <source>
        <dbReference type="ARBA" id="ARBA00022598"/>
    </source>
</evidence>
<name>A0A068Z5T9_9GAMM</name>
<dbReference type="SUPFAM" id="SSF53474">
    <property type="entry name" value="alpha/beta-Hydrolases"/>
    <property type="match status" value="1"/>
</dbReference>
<dbReference type="SMART" id="SM00823">
    <property type="entry name" value="PKS_PP"/>
    <property type="match status" value="1"/>
</dbReference>
<evidence type="ECO:0000256" key="2">
    <source>
        <dbReference type="ARBA" id="ARBA00004924"/>
    </source>
</evidence>
<dbReference type="Gene3D" id="3.40.50.150">
    <property type="entry name" value="Vaccinia Virus protein VP39"/>
    <property type="match status" value="1"/>
</dbReference>
<comment type="pathway">
    <text evidence="2">Siderophore biosynthesis.</text>
</comment>
<dbReference type="Pfam" id="PF08242">
    <property type="entry name" value="Methyltransf_12"/>
    <property type="match status" value="1"/>
</dbReference>
<dbReference type="InterPro" id="IPR001031">
    <property type="entry name" value="Thioesterase"/>
</dbReference>
<keyword evidence="5" id="KW-0436">Ligase</keyword>
<dbReference type="InterPro" id="IPR009081">
    <property type="entry name" value="PP-bd_ACP"/>
</dbReference>
<proteinExistence type="predicted"/>
<keyword evidence="6" id="KW-0677">Repeat</keyword>
<dbReference type="InterPro" id="IPR001242">
    <property type="entry name" value="Condensation_dom"/>
</dbReference>
<dbReference type="Gene3D" id="3.40.50.1820">
    <property type="entry name" value="alpha/beta hydrolase"/>
    <property type="match status" value="1"/>
</dbReference>
<keyword evidence="3" id="KW-0596">Phosphopantetheine</keyword>
<evidence type="ECO:0000256" key="4">
    <source>
        <dbReference type="ARBA" id="ARBA00022553"/>
    </source>
</evidence>
<dbReference type="Pfam" id="PF00501">
    <property type="entry name" value="AMP-binding"/>
    <property type="match status" value="1"/>
</dbReference>
<geneLocation type="plasmid" evidence="8 9">
    <name>pSsAf2.3-1</name>
</geneLocation>
<dbReference type="PROSITE" id="PS00455">
    <property type="entry name" value="AMP_BINDING"/>
    <property type="match status" value="1"/>
</dbReference>
<evidence type="ECO:0000256" key="3">
    <source>
        <dbReference type="ARBA" id="ARBA00022450"/>
    </source>
</evidence>
<dbReference type="PROSITE" id="PS00012">
    <property type="entry name" value="PHOSPHOPANTETHEINE"/>
    <property type="match status" value="1"/>
</dbReference>
<dbReference type="PANTHER" id="PTHR45527:SF10">
    <property type="entry name" value="PYOCHELIN SYNTHASE PCHF"/>
    <property type="match status" value="1"/>
</dbReference>
<reference evidence="8 9" key="1">
    <citation type="journal article" date="2014" name="Genome Announc.">
        <title>Whole-Genome Sequence of Serratia symbiotica Strain CWBI-2.3T, a Free-Living Symbiont of the Black Bean Aphid Aphis fabae.</title>
        <authorList>
            <person name="Foray V."/>
            <person name="Grigorescu A.S."/>
            <person name="Sabri A."/>
            <person name="Haubruge E."/>
            <person name="Lognay G."/>
            <person name="Francis F."/>
            <person name="Fauconnier M.L."/>
            <person name="Hance T."/>
            <person name="Thonart P."/>
        </authorList>
    </citation>
    <scope>NUCLEOTIDE SEQUENCE [LARGE SCALE GENOMIC DNA]</scope>
    <source>
        <strain evidence="8">CWBI-2.3</strain>
        <plasmid evidence="8 9">pSsAf2.3-1</plasmid>
    </source>
</reference>
<dbReference type="RefSeq" id="WP_052447754.1">
    <property type="nucleotide sequence ID" value="NZ_CP050856.1"/>
</dbReference>
<sequence>MNGERVANEQVLALIDSQQEQGECNVLLLHSSTLPASCKIREHLQRRATLYTRAVSSRLEQIALRKHEPQADCQQVDIRNALSRQRISQPGYDWIILPNSASDPALWCEVLKPGGWLLYDNGDSWLCWNNVRDNEPFPLTDIQHAYWLGRTHTLALGGVSCHVCFEWRLHEFDLTRFEHAWNNVIKRHAMMRACVNDDGLQYILPQVPWYHIAESDWRGDSPERQQEKLLLKREALSAQVLDASHWPLFDLQATRLSDSETCVHLDLDLLTFDVQSFHIVLAELERNYHQPDRLLASLSWTFRDYQRAEARDKGSRRWRDDRDWWLTRLDEIPAAPNLPLACQPDQLEQPVFRRLQRRVSAPQWQQLKHHASQAGVTPSAMLLAVFSEVLTGWAESGRFTLNLTHFNRHPWHPDVAEMVGDFTAVLLLSMDCHQPMSLAERAHLIQQSLRERLAHSSFGGIDLLREKAKRDNLSETAQMPVVFTSLLGMDLDRLVEGADLLGEPEWLYTATPQVWLDHQVMVRKGTLEYNWIVIDNLFPAGMIDEMFETYGQCLDALCYAENWQQPITTLLTPPQTAMRQQVNNTERALQLEPLHMGFFKQAQRQPDAIAVITSNGNLSYGELAQQALQMAAALGAYGVRNRPVVVSLPKSREQIIAAMGVMAAGAILVPAAIDWPRVRLQEVIKNAEARAVILTSDDPLLTSEVPILTLSDLPAALTAPHIPELEQLAYIIYTSGSTGTPKGVAMQHRATANTLTDLSQRLALNPKDRVFGLSALSFDLAIFDLFATLGAGATLVLPDPTSLRDASAWLTQLKAHQVTVWNSVPALMAMLLEQVAAETLPHLRTILLSGDWFKRELAERIPAVAPHAQILALGGATEAAIWSNIFDASQCDPCCPAVPYGYPLTNQRYFVLDAQGRDRPAGVAGELCIAGAGLAQGYWRDAARTDSAFFWSAVHQQRLYRTGDLARYDSQGCITFLGRRDRQVKLNGYRIELSEIEQTLLAQLAVSSAAVDIVTRDSGANQLLAWVVPHPEINNVQTFGWQQAGEQAAQLLPSATDIASLAAFQAESESLAPLMIWQLLHEIAFVSPAGWRLEEARQQAGIAACFGRLLERWHRILEEEGMTELRGQRWFATDYAPALAAIEQRIDDGKIRLSRCLDWHAQGKTFLDWLFTSQHTMIEVMHEPRLANSLLFPDGESAVSEALYQRNKLADYLGQIAAGLLLKVVEAAEKPQVLEIGAGIGGLTASTLPAFHRAGAGEYYHTDVSPWFSRYAEERFAPYSSLRTGRYDINQPLALQNWEPAQFDAVLAANVLHNAHHLDTTLSDIWRLLKPGGALIVLEATQDKALQWVTAAAVLEQAAEDHSQQTSPLLSRESWQQAFRRNGFLTVGEWPQPDMPLAFAGQQVFIVQRPEMATDTARLHSALRERLPHYMLPEQLIFVPRIPLSVNGKRDLDALPRPAPKVASEAYLAERPLTSAENTLAQHWQTLLGIDELGANHDFFRSGGDSLLATQLTSSLSRQFGFKVPIGLIFSHSKLSDMAQALDALCLQSLHHPLVMLNSGGTEKLICLHASDGDSNAWGRTAARLPNVQCIGVQAQGLLSQELPLNDIHAQADRALQALRVNGIKAPWHLAGWSMGTAVVIEMAWQLQQAGELIASLTLIDPLPPQAMSCFAASEYGLWQSLATPRQQQNIPHFDNLDKPQRLHAWRSVLPAELQGDDDALLRRIAVVQANVQAMCTAPQRIIDDLNVRVIAAAERPAEWGDNFNWLDVQFPQGLVIERIADATHWTLLHRPECSDLLQELFPVSSDKDTDREPTRN</sequence>
<dbReference type="InterPro" id="IPR045851">
    <property type="entry name" value="AMP-bd_C_sf"/>
</dbReference>
<dbReference type="PROSITE" id="PS50075">
    <property type="entry name" value="CARRIER"/>
    <property type="match status" value="1"/>
</dbReference>
<dbReference type="GO" id="GO:0043041">
    <property type="term" value="P:amino acid activation for nonribosomal peptide biosynthetic process"/>
    <property type="evidence" value="ECO:0007669"/>
    <property type="project" value="TreeGrafter"/>
</dbReference>
<dbReference type="InterPro" id="IPR036736">
    <property type="entry name" value="ACP-like_sf"/>
</dbReference>
<dbReference type="Gene3D" id="1.10.1200.10">
    <property type="entry name" value="ACP-like"/>
    <property type="match status" value="1"/>
</dbReference>
<dbReference type="GO" id="GO:0031177">
    <property type="term" value="F:phosphopantetheine binding"/>
    <property type="evidence" value="ECO:0007669"/>
    <property type="project" value="InterPro"/>
</dbReference>
<dbReference type="Gene3D" id="3.30.559.10">
    <property type="entry name" value="Chloramphenicol acetyltransferase-like domain"/>
    <property type="match status" value="1"/>
</dbReference>
<dbReference type="InterPro" id="IPR013217">
    <property type="entry name" value="Methyltransf_12"/>
</dbReference>
<dbReference type="GO" id="GO:0005737">
    <property type="term" value="C:cytoplasm"/>
    <property type="evidence" value="ECO:0007669"/>
    <property type="project" value="TreeGrafter"/>
</dbReference>
<dbReference type="CDD" id="cd02440">
    <property type="entry name" value="AdoMet_MTases"/>
    <property type="match status" value="1"/>
</dbReference>
<dbReference type="FunFam" id="3.30.559.10:FF:000023">
    <property type="entry name" value="Non-ribosomal peptide synthetase"/>
    <property type="match status" value="1"/>
</dbReference>
<dbReference type="GO" id="GO:0009403">
    <property type="term" value="P:toxin biosynthetic process"/>
    <property type="evidence" value="ECO:0007669"/>
    <property type="project" value="UniProtKB-ARBA"/>
</dbReference>
<dbReference type="Gene3D" id="3.40.50.12780">
    <property type="entry name" value="N-terminal domain of ligase-like"/>
    <property type="match status" value="1"/>
</dbReference>
<dbReference type="InterPro" id="IPR006162">
    <property type="entry name" value="Ppantetheine_attach_site"/>
</dbReference>
<feature type="domain" description="Carrier" evidence="7">
    <location>
        <begin position="1471"/>
        <end position="1546"/>
    </location>
</feature>
<dbReference type="InterPro" id="IPR057737">
    <property type="entry name" value="Condensation_MtbB-like"/>
</dbReference>
<dbReference type="GO" id="GO:0016874">
    <property type="term" value="F:ligase activity"/>
    <property type="evidence" value="ECO:0007669"/>
    <property type="project" value="UniProtKB-KW"/>
</dbReference>
<dbReference type="PANTHER" id="PTHR45527">
    <property type="entry name" value="NONRIBOSOMAL PEPTIDE SYNTHETASE"/>
    <property type="match status" value="1"/>
</dbReference>
<evidence type="ECO:0000256" key="1">
    <source>
        <dbReference type="ARBA" id="ARBA00001957"/>
    </source>
</evidence>
<dbReference type="Gene3D" id="3.30.300.30">
    <property type="match status" value="2"/>
</dbReference>
<comment type="cofactor">
    <cofactor evidence="1">
        <name>pantetheine 4'-phosphate</name>
        <dbReference type="ChEBI" id="CHEBI:47942"/>
    </cofactor>
</comment>
<evidence type="ECO:0000256" key="6">
    <source>
        <dbReference type="ARBA" id="ARBA00022737"/>
    </source>
</evidence>
<dbReference type="FunFam" id="3.30.559.30:FF:000006">
    <property type="entry name" value="Yersiniabactin polyketide/non-ribosomal peptide synthetase"/>
    <property type="match status" value="1"/>
</dbReference>
<dbReference type="InterPro" id="IPR029063">
    <property type="entry name" value="SAM-dependent_MTases_sf"/>
</dbReference>
<dbReference type="InterPro" id="IPR000873">
    <property type="entry name" value="AMP-dep_synth/lig_dom"/>
</dbReference>
<dbReference type="SUPFAM" id="SSF52777">
    <property type="entry name" value="CoA-dependent acyltransferases"/>
    <property type="match status" value="2"/>
</dbReference>
<dbReference type="InterPro" id="IPR020845">
    <property type="entry name" value="AMP-binding_CS"/>
</dbReference>
<dbReference type="InterPro" id="IPR010071">
    <property type="entry name" value="AA_adenyl_dom"/>
</dbReference>
<organism evidence="8 9">
    <name type="scientific">Serratia symbiotica</name>
    <dbReference type="NCBI Taxonomy" id="138074"/>
    <lineage>
        <taxon>Bacteria</taxon>
        <taxon>Pseudomonadati</taxon>
        <taxon>Pseudomonadota</taxon>
        <taxon>Gammaproteobacteria</taxon>
        <taxon>Enterobacterales</taxon>
        <taxon>Yersiniaceae</taxon>
        <taxon>Serratia</taxon>
    </lineage>
</organism>
<protein>
    <submittedName>
        <fullName evidence="8">Non-ribosomal peptide synthetase</fullName>
    </submittedName>
</protein>
<dbReference type="Pfam" id="PF00550">
    <property type="entry name" value="PP-binding"/>
    <property type="match status" value="1"/>
</dbReference>
<dbReference type="Gene3D" id="3.30.559.30">
    <property type="entry name" value="Nonribosomal peptide synthetase, condensation domain"/>
    <property type="match status" value="1"/>
</dbReference>
<keyword evidence="4" id="KW-0597">Phosphoprotein</keyword>
<dbReference type="Pfam" id="PF00668">
    <property type="entry name" value="Condensation"/>
    <property type="match status" value="1"/>
</dbReference>
<evidence type="ECO:0000259" key="7">
    <source>
        <dbReference type="PROSITE" id="PS50075"/>
    </source>
</evidence>
<dbReference type="CDD" id="cd19535">
    <property type="entry name" value="Cyc_NRPS"/>
    <property type="match status" value="1"/>
</dbReference>
<dbReference type="EMBL" id="CP050856">
    <property type="protein sequence ID" value="QLH64471.1"/>
    <property type="molecule type" value="Genomic_DNA"/>
</dbReference>
<dbReference type="InterPro" id="IPR023213">
    <property type="entry name" value="CAT-like_dom_sf"/>
</dbReference>
<dbReference type="NCBIfam" id="TIGR01733">
    <property type="entry name" value="AA-adenyl-dom"/>
    <property type="match status" value="1"/>
</dbReference>
<evidence type="ECO:0000313" key="9">
    <source>
        <dbReference type="Proteomes" id="UP000042738"/>
    </source>
</evidence>
<dbReference type="InterPro" id="IPR042099">
    <property type="entry name" value="ANL_N_sf"/>
</dbReference>
<gene>
    <name evidence="8" type="ORF">SYMBAF_16745</name>
</gene>
<evidence type="ECO:0000313" key="8">
    <source>
        <dbReference type="EMBL" id="QLH64471.1"/>
    </source>
</evidence>
<dbReference type="Proteomes" id="UP000042738">
    <property type="component" value="Plasmid pSsAf2.3-1"/>
</dbReference>
<dbReference type="SUPFAM" id="SSF53335">
    <property type="entry name" value="S-adenosyl-L-methionine-dependent methyltransferases"/>
    <property type="match status" value="1"/>
</dbReference>
<dbReference type="GeneID" id="93738125"/>